<comment type="caution">
    <text evidence="1">The sequence shown here is derived from an EMBL/GenBank/DDBJ whole genome shotgun (WGS) entry which is preliminary data.</text>
</comment>
<evidence type="ECO:0000313" key="2">
    <source>
        <dbReference type="Proteomes" id="UP000552709"/>
    </source>
</evidence>
<dbReference type="EMBL" id="JACHFL010000024">
    <property type="protein sequence ID" value="MBB5365954.1"/>
    <property type="molecule type" value="Genomic_DNA"/>
</dbReference>
<keyword evidence="2" id="KW-1185">Reference proteome</keyword>
<evidence type="ECO:0000313" key="1">
    <source>
        <dbReference type="EMBL" id="MBB5365954.1"/>
    </source>
</evidence>
<sequence>MSDLILLQQRALNVLTHVTRSVLAILSGFEASFFVMGPSCRVLDTNCQSKREVTGFYRAQLHSLSKGDPRFHLPTDI</sequence>
<name>A0A7W8NFY6_9DEIO</name>
<dbReference type="Proteomes" id="UP000552709">
    <property type="component" value="Unassembled WGS sequence"/>
</dbReference>
<dbReference type="AlphaFoldDB" id="A0A7W8NFY6"/>
<gene>
    <name evidence="1" type="ORF">HNQ08_005080</name>
</gene>
<reference evidence="1 2" key="1">
    <citation type="submission" date="2020-08" db="EMBL/GenBank/DDBJ databases">
        <title>Genomic Encyclopedia of Type Strains, Phase IV (KMG-IV): sequencing the most valuable type-strain genomes for metagenomic binning, comparative biology and taxonomic classification.</title>
        <authorList>
            <person name="Goeker M."/>
        </authorList>
    </citation>
    <scope>NUCLEOTIDE SEQUENCE [LARGE SCALE GENOMIC DNA]</scope>
    <source>
        <strain evidence="1 2">DSM 27939</strain>
    </source>
</reference>
<organism evidence="1 2">
    <name type="scientific">Deinococcus humi</name>
    <dbReference type="NCBI Taxonomy" id="662880"/>
    <lineage>
        <taxon>Bacteria</taxon>
        <taxon>Thermotogati</taxon>
        <taxon>Deinococcota</taxon>
        <taxon>Deinococci</taxon>
        <taxon>Deinococcales</taxon>
        <taxon>Deinococcaceae</taxon>
        <taxon>Deinococcus</taxon>
    </lineage>
</organism>
<protein>
    <submittedName>
        <fullName evidence="1">Uncharacterized protein</fullName>
    </submittedName>
</protein>
<accession>A0A7W8NFY6</accession>
<proteinExistence type="predicted"/>